<dbReference type="Proteomes" id="UP000316331">
    <property type="component" value="Unassembled WGS sequence"/>
</dbReference>
<protein>
    <submittedName>
        <fullName evidence="1">Uncharacterized protein</fullName>
    </submittedName>
</protein>
<dbReference type="InterPro" id="IPR045660">
    <property type="entry name" value="DUF6390"/>
</dbReference>
<keyword evidence="2" id="KW-1185">Reference proteome</keyword>
<dbReference type="AlphaFoldDB" id="A0A543FHV9"/>
<dbReference type="Pfam" id="PF19927">
    <property type="entry name" value="DUF6390"/>
    <property type="match status" value="1"/>
</dbReference>
<name>A0A543FHV9_9NOCA</name>
<accession>A0A543FHV9</accession>
<reference evidence="1 2" key="1">
    <citation type="submission" date="2019-06" db="EMBL/GenBank/DDBJ databases">
        <title>Sequencing the genomes of 1000 actinobacteria strains.</title>
        <authorList>
            <person name="Klenk H.-P."/>
        </authorList>
    </citation>
    <scope>NUCLEOTIDE SEQUENCE [LARGE SCALE GENOMIC DNA]</scope>
    <source>
        <strain evidence="1 2">DSM 103495</strain>
    </source>
</reference>
<sequence>MDGDSASAGAARGGGSVTGLDVAGLDGTEMFARYAHAPNALGHCGPAASGSMVDLPAAEVRAMARRFSGAWPYLRVMSRLTGIDDPLDRRLVESYWLGGGIGARLDPAEFMAELLAVIGPVAGHYWAHLTTELAPEAAANHCFHVFGVYPWTRLLGRGNDEHPLRVLDNCRITWGTVLARADDRVTVSTRRLAWDGNRLALSPPETRQVAVWVDGYSPAPDVREHDLVALHWDRLCGLLEPEQVRDLADSTDRQLRVTNDRLSRT</sequence>
<gene>
    <name evidence="1" type="ORF">FB390_5017</name>
</gene>
<comment type="caution">
    <text evidence="1">The sequence shown here is derived from an EMBL/GenBank/DDBJ whole genome shotgun (WGS) entry which is preliminary data.</text>
</comment>
<evidence type="ECO:0000313" key="1">
    <source>
        <dbReference type="EMBL" id="TQM33294.1"/>
    </source>
</evidence>
<evidence type="ECO:0000313" key="2">
    <source>
        <dbReference type="Proteomes" id="UP000316331"/>
    </source>
</evidence>
<proteinExistence type="predicted"/>
<dbReference type="EMBL" id="VFPG01000001">
    <property type="protein sequence ID" value="TQM33294.1"/>
    <property type="molecule type" value="Genomic_DNA"/>
</dbReference>
<organism evidence="1 2">
    <name type="scientific">Nocardia bhagyanarayanae</name>
    <dbReference type="NCBI Taxonomy" id="1215925"/>
    <lineage>
        <taxon>Bacteria</taxon>
        <taxon>Bacillati</taxon>
        <taxon>Actinomycetota</taxon>
        <taxon>Actinomycetes</taxon>
        <taxon>Mycobacteriales</taxon>
        <taxon>Nocardiaceae</taxon>
        <taxon>Nocardia</taxon>
    </lineage>
</organism>